<reference evidence="1" key="1">
    <citation type="submission" date="2020-07" db="EMBL/GenBank/DDBJ databases">
        <title>Genome Sequences for Panteoa spp. that cause Center Rot in Onions.</title>
        <authorList>
            <person name="Asselin J.A."/>
            <person name="Helmann T."/>
            <person name="Beer S."/>
            <person name="Stodghill P."/>
        </authorList>
    </citation>
    <scope>NUCLEOTIDE SEQUENCE</scope>
    <source>
        <strain evidence="1">OC5a</strain>
    </source>
</reference>
<dbReference type="RefSeq" id="WP_078828754.1">
    <property type="nucleotide sequence ID" value="NZ_CP054912.1"/>
</dbReference>
<evidence type="ECO:0000313" key="2">
    <source>
        <dbReference type="Proteomes" id="UP000663901"/>
    </source>
</evidence>
<dbReference type="AlphaFoldDB" id="A0A8A4KIR5"/>
<dbReference type="EMBL" id="CP059084">
    <property type="protein sequence ID" value="QTC47851.1"/>
    <property type="molecule type" value="Genomic_DNA"/>
</dbReference>
<name>A0A8A4KIR5_PANAN</name>
<accession>A0A8A4KIR5</accession>
<dbReference type="Proteomes" id="UP000663901">
    <property type="component" value="Chromosome"/>
</dbReference>
<proteinExistence type="predicted"/>
<evidence type="ECO:0000313" key="1">
    <source>
        <dbReference type="EMBL" id="QTC47851.1"/>
    </source>
</evidence>
<organism evidence="1 2">
    <name type="scientific">Pantoea ananas</name>
    <name type="common">Erwinia uredovora</name>
    <dbReference type="NCBI Taxonomy" id="553"/>
    <lineage>
        <taxon>Bacteria</taxon>
        <taxon>Pseudomonadati</taxon>
        <taxon>Pseudomonadota</taxon>
        <taxon>Gammaproteobacteria</taxon>
        <taxon>Enterobacterales</taxon>
        <taxon>Erwiniaceae</taxon>
        <taxon>Pantoea</taxon>
    </lineage>
</organism>
<sequence length="68" mass="8141">MTEKKLRENLMYLINKYIPEKERGYFYELISRDDVPVKGILADFNKIKKVTVEKKDGDLISDIYFNFC</sequence>
<gene>
    <name evidence="1" type="ORF">H0Z12_09975</name>
</gene>
<protein>
    <submittedName>
        <fullName evidence="1">Uncharacterized protein</fullName>
    </submittedName>
</protein>